<accession>A0A803QSD3</accession>
<evidence type="ECO:0000313" key="1">
    <source>
        <dbReference type="EnsemblPlants" id="cds.evm.model.ctgX4.5"/>
    </source>
</evidence>
<dbReference type="EnsemblPlants" id="evm.model.ctgX4.5">
    <property type="protein sequence ID" value="cds.evm.model.ctgX4.5"/>
    <property type="gene ID" value="evm.TU.ctgX4.5"/>
</dbReference>
<name>A0A803QSD3_CANSA</name>
<protein>
    <submittedName>
        <fullName evidence="1">Uncharacterized protein</fullName>
    </submittedName>
</protein>
<organism evidence="1 2">
    <name type="scientific">Cannabis sativa</name>
    <name type="common">Hemp</name>
    <name type="synonym">Marijuana</name>
    <dbReference type="NCBI Taxonomy" id="3483"/>
    <lineage>
        <taxon>Eukaryota</taxon>
        <taxon>Viridiplantae</taxon>
        <taxon>Streptophyta</taxon>
        <taxon>Embryophyta</taxon>
        <taxon>Tracheophyta</taxon>
        <taxon>Spermatophyta</taxon>
        <taxon>Magnoliopsida</taxon>
        <taxon>eudicotyledons</taxon>
        <taxon>Gunneridae</taxon>
        <taxon>Pentapetalae</taxon>
        <taxon>rosids</taxon>
        <taxon>fabids</taxon>
        <taxon>Rosales</taxon>
        <taxon>Cannabaceae</taxon>
        <taxon>Cannabis</taxon>
    </lineage>
</organism>
<dbReference type="AlphaFoldDB" id="A0A803QSD3"/>
<dbReference type="Gramene" id="evm.model.ctgX4.5">
    <property type="protein sequence ID" value="cds.evm.model.ctgX4.5"/>
    <property type="gene ID" value="evm.TU.ctgX4.5"/>
</dbReference>
<proteinExistence type="predicted"/>
<sequence length="69" mass="7421">MHENGVAKPQIVVGKLCVASEDLLRVKAREALASFPLEKQDDSGEYFPGQMLVSGVNLGPRVPTLMGPK</sequence>
<evidence type="ECO:0000313" key="2">
    <source>
        <dbReference type="Proteomes" id="UP000596661"/>
    </source>
</evidence>
<reference evidence="1" key="1">
    <citation type="submission" date="2021-03" db="UniProtKB">
        <authorList>
            <consortium name="EnsemblPlants"/>
        </authorList>
    </citation>
    <scope>IDENTIFICATION</scope>
</reference>
<keyword evidence="2" id="KW-1185">Reference proteome</keyword>
<dbReference type="Proteomes" id="UP000596661">
    <property type="component" value="Unassembled WGS sequence"/>
</dbReference>